<evidence type="ECO:0000256" key="1">
    <source>
        <dbReference type="SAM" id="MobiDB-lite"/>
    </source>
</evidence>
<feature type="region of interest" description="Disordered" evidence="1">
    <location>
        <begin position="235"/>
        <end position="259"/>
    </location>
</feature>
<proteinExistence type="predicted"/>
<evidence type="ECO:0000256" key="2">
    <source>
        <dbReference type="SAM" id="SignalP"/>
    </source>
</evidence>
<keyword evidence="4" id="KW-1185">Reference proteome</keyword>
<organism evidence="3 4">
    <name type="scientific">Aureispira anguillae</name>
    <dbReference type="NCBI Taxonomy" id="2864201"/>
    <lineage>
        <taxon>Bacteria</taxon>
        <taxon>Pseudomonadati</taxon>
        <taxon>Bacteroidota</taxon>
        <taxon>Saprospiria</taxon>
        <taxon>Saprospirales</taxon>
        <taxon>Saprospiraceae</taxon>
        <taxon>Aureispira</taxon>
    </lineage>
</organism>
<feature type="chain" id="PRO_5037645746" evidence="2">
    <location>
        <begin position="21"/>
        <end position="620"/>
    </location>
</feature>
<name>A0A916DW97_9BACT</name>
<sequence>MRFYLQLSFLYFSFLCASHAQTINAYARVTGLSGATLTISNVNESFDTFEDGEEVLIFQVQDAVLNSLSSSNNTNSFGNLNNIQSAGLFEVAKILSHTETAGVVTSITLTSTLGNTYNINNNSRLQIISYPELGTPNFATTASITGLPWNGNIGGVVAFQVTNQLTLNHSIIANGIGFRGGSRSANRSGSYNCTTGTVVHISNSNQYGEKGEGIYRNNNNNFRYARAKILNGGGGGSHHNGGGAGGGNQTSGGDGGTGYSGTSSGCPLVNSCGGTAGIGLHNYISNNRLFLGGGGGGGQQNNSRSTNGGNGGGFIFIKANTLVVPSCTSPPTIEANGQTAANGGNDGIGGGGAGGSILLDIQTYTIPTGCTLEVMTNGGNGGDVNSGRAHGGGGGGGQGAIRLLNSPPASVVGIATSGNGGCNDASCSSVAGSGADSTILLPISLTHFNVNYDPNHRETILNWETEFETNNAYFDVQKSEDGFSWESIATVASLGNASHAQYYQYTDQLINTGTTYYRLQQVDLNGKYTYSPIRSVYIEPSTGKGVTLMPNPTLGQLELRSEYAPITYIRIYTSLGQLISTQVPTDYTQNGHLVQLQLRDLDAGIYILHTNIGLFKVQKN</sequence>
<dbReference type="EMBL" id="AP026867">
    <property type="protein sequence ID" value="BDS15231.1"/>
    <property type="molecule type" value="Genomic_DNA"/>
</dbReference>
<dbReference type="Proteomes" id="UP001060919">
    <property type="component" value="Chromosome"/>
</dbReference>
<accession>A0A916DW97</accession>
<evidence type="ECO:0000313" key="4">
    <source>
        <dbReference type="Proteomes" id="UP001060919"/>
    </source>
</evidence>
<dbReference type="AlphaFoldDB" id="A0A916DW97"/>
<reference evidence="3" key="1">
    <citation type="submission" date="2022-09" db="EMBL/GenBank/DDBJ databases">
        <title>Aureispira anguillicida sp. nov., isolated from Leptocephalus of Japanese eel Anguilla japonica.</title>
        <authorList>
            <person name="Yuasa K."/>
            <person name="Mekata T."/>
            <person name="Ikunari K."/>
        </authorList>
    </citation>
    <scope>NUCLEOTIDE SEQUENCE</scope>
    <source>
        <strain evidence="3">EL160426</strain>
    </source>
</reference>
<dbReference type="RefSeq" id="WP_264790402.1">
    <property type="nucleotide sequence ID" value="NZ_AP026867.1"/>
</dbReference>
<feature type="signal peptide" evidence="2">
    <location>
        <begin position="1"/>
        <end position="20"/>
    </location>
</feature>
<protein>
    <submittedName>
        <fullName evidence="3">RNA-binding protein</fullName>
    </submittedName>
</protein>
<keyword evidence="2" id="KW-0732">Signal</keyword>
<dbReference type="KEGG" id="aup:AsAng_0060150"/>
<gene>
    <name evidence="3" type="ORF">AsAng_0060150</name>
</gene>
<evidence type="ECO:0000313" key="3">
    <source>
        <dbReference type="EMBL" id="BDS15231.1"/>
    </source>
</evidence>